<sequence length="203" mass="22376">MIVMDGVSLQKLVIASGNRHKYEEFRALLAPLGIELIFGGDYERPLNVEETGATFLENAALKACAWAKHTGLPAVSDDSGIEVRALNWRPGIYSSRVGGEDDEACRQWLIANMADKSDRFARYAAALVLAFPDGRVPWQTLVYCNGRVVQEKRGGNGFGYDPLFIPEGYDLTFGQLPAETKAKLSHRAKASQAFIEMLHGLKN</sequence>
<comment type="similarity">
    <text evidence="1 10 11">Belongs to the HAM1 NTPase family.</text>
</comment>
<dbReference type="RefSeq" id="WP_154527863.1">
    <property type="nucleotide sequence ID" value="NZ_VUNH01000001.1"/>
</dbReference>
<accession>A0A6L5Y918</accession>
<gene>
    <name evidence="12" type="primary">rdgB</name>
    <name evidence="12" type="ORF">FYJ74_01580</name>
</gene>
<feature type="active site" description="Proton acceptor" evidence="10">
    <location>
        <position position="78"/>
    </location>
</feature>
<evidence type="ECO:0000256" key="2">
    <source>
        <dbReference type="ARBA" id="ARBA00011738"/>
    </source>
</evidence>
<feature type="binding site" evidence="10">
    <location>
        <begin position="186"/>
        <end position="187"/>
    </location>
    <ligand>
        <name>substrate</name>
    </ligand>
</feature>
<feature type="binding site" evidence="10">
    <location>
        <begin position="16"/>
        <end position="21"/>
    </location>
    <ligand>
        <name>substrate</name>
    </ligand>
</feature>
<dbReference type="GO" id="GO:0009146">
    <property type="term" value="P:purine nucleoside triphosphate catabolic process"/>
    <property type="evidence" value="ECO:0007669"/>
    <property type="project" value="UniProtKB-UniRule"/>
</dbReference>
<evidence type="ECO:0000313" key="13">
    <source>
        <dbReference type="Proteomes" id="UP000473699"/>
    </source>
</evidence>
<comment type="catalytic activity">
    <reaction evidence="9 10">
        <text>XTP + H2O = XMP + diphosphate + H(+)</text>
        <dbReference type="Rhea" id="RHEA:28610"/>
        <dbReference type="ChEBI" id="CHEBI:15377"/>
        <dbReference type="ChEBI" id="CHEBI:15378"/>
        <dbReference type="ChEBI" id="CHEBI:33019"/>
        <dbReference type="ChEBI" id="CHEBI:57464"/>
        <dbReference type="ChEBI" id="CHEBI:61314"/>
        <dbReference type="EC" id="3.6.1.66"/>
    </reaction>
</comment>
<dbReference type="GO" id="GO:0005829">
    <property type="term" value="C:cytosol"/>
    <property type="evidence" value="ECO:0007669"/>
    <property type="project" value="TreeGrafter"/>
</dbReference>
<evidence type="ECO:0000256" key="5">
    <source>
        <dbReference type="ARBA" id="ARBA00022801"/>
    </source>
</evidence>
<dbReference type="GO" id="GO:0035870">
    <property type="term" value="F:dITP diphosphatase activity"/>
    <property type="evidence" value="ECO:0007669"/>
    <property type="project" value="UniProtKB-UniRule"/>
</dbReference>
<comment type="catalytic activity">
    <reaction evidence="10">
        <text>ITP + H2O = IMP + diphosphate + H(+)</text>
        <dbReference type="Rhea" id="RHEA:29399"/>
        <dbReference type="ChEBI" id="CHEBI:15377"/>
        <dbReference type="ChEBI" id="CHEBI:15378"/>
        <dbReference type="ChEBI" id="CHEBI:33019"/>
        <dbReference type="ChEBI" id="CHEBI:58053"/>
        <dbReference type="ChEBI" id="CHEBI:61402"/>
        <dbReference type="EC" id="3.6.1.66"/>
    </reaction>
</comment>
<keyword evidence="6 10" id="KW-0460">Magnesium</keyword>
<dbReference type="GO" id="GO:0000166">
    <property type="term" value="F:nucleotide binding"/>
    <property type="evidence" value="ECO:0007669"/>
    <property type="project" value="UniProtKB-KW"/>
</dbReference>
<evidence type="ECO:0000256" key="8">
    <source>
        <dbReference type="ARBA" id="ARBA00051875"/>
    </source>
</evidence>
<comment type="catalytic activity">
    <reaction evidence="8 10">
        <text>dITP + H2O = dIMP + diphosphate + H(+)</text>
        <dbReference type="Rhea" id="RHEA:28342"/>
        <dbReference type="ChEBI" id="CHEBI:15377"/>
        <dbReference type="ChEBI" id="CHEBI:15378"/>
        <dbReference type="ChEBI" id="CHEBI:33019"/>
        <dbReference type="ChEBI" id="CHEBI:61194"/>
        <dbReference type="ChEBI" id="CHEBI:61382"/>
        <dbReference type="EC" id="3.6.1.66"/>
    </reaction>
</comment>
<dbReference type="Gene3D" id="3.90.950.10">
    <property type="match status" value="1"/>
</dbReference>
<dbReference type="GO" id="GO:0036220">
    <property type="term" value="F:ITP diphosphatase activity"/>
    <property type="evidence" value="ECO:0007669"/>
    <property type="project" value="UniProtKB-UniRule"/>
</dbReference>
<organism evidence="12 13">
    <name type="scientific">Pyramidobacter porci</name>
    <dbReference type="NCBI Taxonomy" id="2605789"/>
    <lineage>
        <taxon>Bacteria</taxon>
        <taxon>Thermotogati</taxon>
        <taxon>Synergistota</taxon>
        <taxon>Synergistia</taxon>
        <taxon>Synergistales</taxon>
        <taxon>Dethiosulfovibrionaceae</taxon>
        <taxon>Pyramidobacter</taxon>
    </lineage>
</organism>
<comment type="caution">
    <text evidence="12">The sequence shown here is derived from an EMBL/GenBank/DDBJ whole genome shotgun (WGS) entry which is preliminary data.</text>
</comment>
<dbReference type="FunFam" id="3.90.950.10:FF:000001">
    <property type="entry name" value="dITP/XTP pyrophosphatase"/>
    <property type="match status" value="1"/>
</dbReference>
<dbReference type="GO" id="GO:0036222">
    <property type="term" value="F:XTP diphosphatase activity"/>
    <property type="evidence" value="ECO:0007669"/>
    <property type="project" value="UniProtKB-UniRule"/>
</dbReference>
<reference evidence="12 13" key="1">
    <citation type="submission" date="2019-08" db="EMBL/GenBank/DDBJ databases">
        <title>In-depth cultivation of the pig gut microbiome towards novel bacterial diversity and tailored functional studies.</title>
        <authorList>
            <person name="Wylensek D."/>
            <person name="Hitch T.C.A."/>
            <person name="Clavel T."/>
        </authorList>
    </citation>
    <scope>NUCLEOTIDE SEQUENCE [LARGE SCALE GENOMIC DNA]</scope>
    <source>
        <strain evidence="12 13">SM-530-WT-4B</strain>
    </source>
</reference>
<dbReference type="Pfam" id="PF01725">
    <property type="entry name" value="Ham1p_like"/>
    <property type="match status" value="1"/>
</dbReference>
<feature type="binding site" evidence="10">
    <location>
        <position position="78"/>
    </location>
    <ligand>
        <name>Mg(2+)</name>
        <dbReference type="ChEBI" id="CHEBI:18420"/>
    </ligand>
</feature>
<evidence type="ECO:0000256" key="11">
    <source>
        <dbReference type="RuleBase" id="RU003781"/>
    </source>
</evidence>
<evidence type="ECO:0000256" key="4">
    <source>
        <dbReference type="ARBA" id="ARBA00022741"/>
    </source>
</evidence>
<dbReference type="HAMAP" id="MF_01405">
    <property type="entry name" value="Non_canon_purine_NTPase"/>
    <property type="match status" value="1"/>
</dbReference>
<dbReference type="PANTHER" id="PTHR11067">
    <property type="entry name" value="INOSINE TRIPHOSPHATE PYROPHOSPHATASE/HAM1 PROTEIN"/>
    <property type="match status" value="1"/>
</dbReference>
<dbReference type="InterPro" id="IPR002637">
    <property type="entry name" value="RdgB/HAM1"/>
</dbReference>
<dbReference type="SUPFAM" id="SSF52972">
    <property type="entry name" value="ITPase-like"/>
    <property type="match status" value="1"/>
</dbReference>
<dbReference type="GO" id="GO:0009117">
    <property type="term" value="P:nucleotide metabolic process"/>
    <property type="evidence" value="ECO:0007669"/>
    <property type="project" value="UniProtKB-KW"/>
</dbReference>
<dbReference type="CDD" id="cd00515">
    <property type="entry name" value="HAM1"/>
    <property type="match status" value="1"/>
</dbReference>
<feature type="binding site" evidence="10">
    <location>
        <begin position="158"/>
        <end position="161"/>
    </location>
    <ligand>
        <name>substrate</name>
    </ligand>
</feature>
<dbReference type="EMBL" id="VUNH01000001">
    <property type="protein sequence ID" value="MST54746.1"/>
    <property type="molecule type" value="Genomic_DNA"/>
</dbReference>
<comment type="cofactor">
    <cofactor evidence="10">
        <name>Mg(2+)</name>
        <dbReference type="ChEBI" id="CHEBI:18420"/>
    </cofactor>
    <text evidence="10">Binds 1 Mg(2+) ion per subunit.</text>
</comment>
<proteinExistence type="inferred from homology"/>
<keyword evidence="4 10" id="KW-0547">Nucleotide-binding</keyword>
<name>A0A6L5Y918_9BACT</name>
<dbReference type="GO" id="GO:0017111">
    <property type="term" value="F:ribonucleoside triphosphate phosphatase activity"/>
    <property type="evidence" value="ECO:0007669"/>
    <property type="project" value="InterPro"/>
</dbReference>
<keyword evidence="3 10" id="KW-0479">Metal-binding</keyword>
<evidence type="ECO:0000256" key="7">
    <source>
        <dbReference type="ARBA" id="ARBA00023080"/>
    </source>
</evidence>
<feature type="binding site" evidence="10">
    <location>
        <position position="49"/>
    </location>
    <ligand>
        <name>Mg(2+)</name>
        <dbReference type="ChEBI" id="CHEBI:18420"/>
    </ligand>
</feature>
<dbReference type="PANTHER" id="PTHR11067:SF9">
    <property type="entry name" value="INOSINE TRIPHOSPHATE PYROPHOSPHATASE"/>
    <property type="match status" value="1"/>
</dbReference>
<keyword evidence="7 10" id="KW-0546">Nucleotide metabolism</keyword>
<evidence type="ECO:0000256" key="6">
    <source>
        <dbReference type="ARBA" id="ARBA00022842"/>
    </source>
</evidence>
<evidence type="ECO:0000256" key="1">
    <source>
        <dbReference type="ARBA" id="ARBA00008023"/>
    </source>
</evidence>
<evidence type="ECO:0000256" key="10">
    <source>
        <dbReference type="HAMAP-Rule" id="MF_01405"/>
    </source>
</evidence>
<keyword evidence="5 10" id="KW-0378">Hydrolase</keyword>
<keyword evidence="13" id="KW-1185">Reference proteome</keyword>
<evidence type="ECO:0000313" key="12">
    <source>
        <dbReference type="EMBL" id="MST54746.1"/>
    </source>
</evidence>
<dbReference type="Proteomes" id="UP000473699">
    <property type="component" value="Unassembled WGS sequence"/>
</dbReference>
<dbReference type="GO" id="GO:0046872">
    <property type="term" value="F:metal ion binding"/>
    <property type="evidence" value="ECO:0007669"/>
    <property type="project" value="UniProtKB-KW"/>
</dbReference>
<evidence type="ECO:0000256" key="3">
    <source>
        <dbReference type="ARBA" id="ARBA00022723"/>
    </source>
</evidence>
<feature type="binding site" evidence="10">
    <location>
        <position position="79"/>
    </location>
    <ligand>
        <name>substrate</name>
    </ligand>
</feature>
<dbReference type="NCBIfam" id="TIGR00042">
    <property type="entry name" value="RdgB/HAM1 family non-canonical purine NTP pyrophosphatase"/>
    <property type="match status" value="1"/>
</dbReference>
<feature type="binding site" evidence="10">
    <location>
        <position position="181"/>
    </location>
    <ligand>
        <name>substrate</name>
    </ligand>
</feature>
<protein>
    <recommendedName>
        <fullName evidence="10">dITP/XTP pyrophosphatase</fullName>
        <ecNumber evidence="10">3.6.1.66</ecNumber>
    </recommendedName>
    <alternativeName>
        <fullName evidence="10">Non-canonical purine NTP pyrophosphatase</fullName>
    </alternativeName>
    <alternativeName>
        <fullName evidence="10">Non-standard purine NTP pyrophosphatase</fullName>
    </alternativeName>
    <alternativeName>
        <fullName evidence="10">Nucleoside-triphosphate diphosphatase</fullName>
    </alternativeName>
    <alternativeName>
        <fullName evidence="10">Nucleoside-triphosphate pyrophosphatase</fullName>
        <shortName evidence="10">NTPase</shortName>
    </alternativeName>
</protein>
<dbReference type="EC" id="3.6.1.66" evidence="10"/>
<dbReference type="InterPro" id="IPR029001">
    <property type="entry name" value="ITPase-like_fam"/>
</dbReference>
<evidence type="ECO:0000256" key="9">
    <source>
        <dbReference type="ARBA" id="ARBA00052017"/>
    </source>
</evidence>
<dbReference type="InterPro" id="IPR020922">
    <property type="entry name" value="dITP/XTP_pyrophosphatase"/>
</dbReference>
<comment type="function">
    <text evidence="10">Pyrophosphatase that catalyzes the hydrolysis of nucleoside triphosphates to their monophosphate derivatives, with a high preference for the non-canonical purine nucleotides XTP (xanthosine triphosphate), dITP (deoxyinosine triphosphate) and ITP. Seems to function as a house-cleaning enzyme that removes non-canonical purine nucleotides from the nucleotide pool, thus preventing their incorporation into DNA/RNA and avoiding chromosomal lesions.</text>
</comment>
<dbReference type="AlphaFoldDB" id="A0A6L5Y918"/>
<comment type="subunit">
    <text evidence="2 10">Homodimer.</text>
</comment>